<dbReference type="AlphaFoldDB" id="A0A7R8ZZX3"/>
<gene>
    <name evidence="2" type="ORF">CTOB1V02_LOCUS15975</name>
</gene>
<protein>
    <submittedName>
        <fullName evidence="2">Uncharacterized protein</fullName>
    </submittedName>
</protein>
<evidence type="ECO:0000256" key="1">
    <source>
        <dbReference type="SAM" id="MobiDB-lite"/>
    </source>
</evidence>
<evidence type="ECO:0000313" key="2">
    <source>
        <dbReference type="EMBL" id="CAD7238160.1"/>
    </source>
</evidence>
<dbReference type="EMBL" id="OB697176">
    <property type="protein sequence ID" value="CAD7238160.1"/>
    <property type="molecule type" value="Genomic_DNA"/>
</dbReference>
<sequence length="134" mass="14363">MRAHTEDHAGSLPVPVLDVAALKHGAYVLDALIYYMRTCCAGDSCLPRRRRFGATCWSDIDEQDVEEMDSVPPLLSTLQQSSPMDVDPVPPMSLLTGPAEEDGAPPPSGLPQHRTPPGTPTQLLQGQSASSRSV</sequence>
<feature type="non-terminal residue" evidence="2">
    <location>
        <position position="134"/>
    </location>
</feature>
<organism evidence="2">
    <name type="scientific">Cyprideis torosa</name>
    <dbReference type="NCBI Taxonomy" id="163714"/>
    <lineage>
        <taxon>Eukaryota</taxon>
        <taxon>Metazoa</taxon>
        <taxon>Ecdysozoa</taxon>
        <taxon>Arthropoda</taxon>
        <taxon>Crustacea</taxon>
        <taxon>Oligostraca</taxon>
        <taxon>Ostracoda</taxon>
        <taxon>Podocopa</taxon>
        <taxon>Podocopida</taxon>
        <taxon>Cytherocopina</taxon>
        <taxon>Cytheroidea</taxon>
        <taxon>Cytherideidae</taxon>
        <taxon>Cyprideis</taxon>
    </lineage>
</organism>
<feature type="region of interest" description="Disordered" evidence="1">
    <location>
        <begin position="63"/>
        <end position="134"/>
    </location>
</feature>
<name>A0A7R8ZZX3_9CRUS</name>
<proteinExistence type="predicted"/>
<accession>A0A7R8ZZX3</accession>
<reference evidence="2" key="1">
    <citation type="submission" date="2020-11" db="EMBL/GenBank/DDBJ databases">
        <authorList>
            <person name="Tran Van P."/>
        </authorList>
    </citation>
    <scope>NUCLEOTIDE SEQUENCE</scope>
</reference>
<dbReference type="OrthoDB" id="8021406at2759"/>
<feature type="compositionally biased region" description="Polar residues" evidence="1">
    <location>
        <begin position="120"/>
        <end position="134"/>
    </location>
</feature>